<keyword evidence="3" id="KW-1185">Reference proteome</keyword>
<proteinExistence type="predicted"/>
<evidence type="ECO:0000256" key="1">
    <source>
        <dbReference type="SAM" id="MobiDB-lite"/>
    </source>
</evidence>
<dbReference type="AlphaFoldDB" id="A0A1I7DF00"/>
<dbReference type="STRING" id="999627.SAMN05216236_12718"/>
<dbReference type="RefSeq" id="WP_074920673.1">
    <property type="nucleotide sequence ID" value="NZ_FPAW01000027.1"/>
</dbReference>
<dbReference type="PROSITE" id="PS51257">
    <property type="entry name" value="PROKAR_LIPOPROTEIN"/>
    <property type="match status" value="1"/>
</dbReference>
<evidence type="ECO:0000313" key="2">
    <source>
        <dbReference type="EMBL" id="SFU10311.1"/>
    </source>
</evidence>
<name>A0A1I7DF00_9RHOB</name>
<protein>
    <submittedName>
        <fullName evidence="2">Uncharacterized protein</fullName>
    </submittedName>
</protein>
<evidence type="ECO:0000313" key="3">
    <source>
        <dbReference type="Proteomes" id="UP000182466"/>
    </source>
</evidence>
<gene>
    <name evidence="2" type="ORF">SAMN05216236_12718</name>
</gene>
<reference evidence="2 3" key="1">
    <citation type="submission" date="2016-10" db="EMBL/GenBank/DDBJ databases">
        <authorList>
            <person name="de Groot N.N."/>
        </authorList>
    </citation>
    <scope>NUCLEOTIDE SEQUENCE [LARGE SCALE GENOMIC DNA]</scope>
    <source>
        <strain evidence="2 3">CGMCC 1.10959</strain>
    </source>
</reference>
<organism evidence="2 3">
    <name type="scientific">Sedimentitalea nanhaiensis</name>
    <dbReference type="NCBI Taxonomy" id="999627"/>
    <lineage>
        <taxon>Bacteria</taxon>
        <taxon>Pseudomonadati</taxon>
        <taxon>Pseudomonadota</taxon>
        <taxon>Alphaproteobacteria</taxon>
        <taxon>Rhodobacterales</taxon>
        <taxon>Paracoccaceae</taxon>
        <taxon>Sedimentitalea</taxon>
    </lineage>
</organism>
<feature type="region of interest" description="Disordered" evidence="1">
    <location>
        <begin position="49"/>
        <end position="74"/>
    </location>
</feature>
<dbReference type="EMBL" id="FPAW01000027">
    <property type="protein sequence ID" value="SFU10311.1"/>
    <property type="molecule type" value="Genomic_DNA"/>
</dbReference>
<accession>A0A1I7DF00</accession>
<sequence>MKIPVLLGASVLALGACSPEPTPLPDISAQQTVAIPSITSANVGYQPPFAGFQNHSPTGPVSWRGVNDAQSEAN</sequence>
<dbReference type="OrthoDB" id="8084577at2"/>
<dbReference type="Proteomes" id="UP000182466">
    <property type="component" value="Unassembled WGS sequence"/>
</dbReference>